<evidence type="ECO:0000313" key="1">
    <source>
        <dbReference type="Ensembl" id="ENSOARP00020006614.2"/>
    </source>
</evidence>
<reference evidence="1" key="2">
    <citation type="submission" date="2025-08" db="UniProtKB">
        <authorList>
            <consortium name="Ensembl"/>
        </authorList>
    </citation>
    <scope>IDENTIFICATION</scope>
</reference>
<proteinExistence type="predicted"/>
<name>A0AC11B0T6_SHEEP</name>
<organism evidence="1">
    <name type="scientific">Ovis aries</name>
    <name type="common">Sheep</name>
    <dbReference type="NCBI Taxonomy" id="9940"/>
    <lineage>
        <taxon>Eukaryota</taxon>
        <taxon>Metazoa</taxon>
        <taxon>Chordata</taxon>
        <taxon>Craniata</taxon>
        <taxon>Vertebrata</taxon>
        <taxon>Euteleostomi</taxon>
        <taxon>Mammalia</taxon>
        <taxon>Eutheria</taxon>
        <taxon>Laurasiatheria</taxon>
        <taxon>Artiodactyla</taxon>
        <taxon>Ruminantia</taxon>
        <taxon>Pecora</taxon>
        <taxon>Bovidae</taxon>
        <taxon>Caprinae</taxon>
        <taxon>Ovis</taxon>
    </lineage>
</organism>
<protein>
    <submittedName>
        <fullName evidence="1">Uncharacterized protein</fullName>
    </submittedName>
</protein>
<reference evidence="1" key="1">
    <citation type="submission" date="2020-11" db="EMBL/GenBank/DDBJ databases">
        <authorList>
            <person name="Davenport K.M."/>
            <person name="Bickhart D.M."/>
            <person name="Smith T.P.L."/>
            <person name="Murdoch B.M."/>
            <person name="Rosen B.D."/>
        </authorList>
    </citation>
    <scope>NUCLEOTIDE SEQUENCE [LARGE SCALE GENOMIC DNA]</scope>
    <source>
        <strain evidence="1">OAR_USU_Benz2616</strain>
    </source>
</reference>
<accession>A0AC11B0T6</accession>
<sequence length="256" mass="27507">RGCPDPRPQPRRIAEILMNRPSARNALGNVFVSQLLEALAQLREDRQVRVLIFRSGVKGVFCAGADLKEREQMSEAEVGLFVQRLRGLMTEIAAFPAPTIVAMDGFALGGGLELALACDLRVAASLAVMGLIEATRGLLPGAGGTQRLPRCLGVALAKELIFTGRRLSGAQAQALGLVNHAVAQNEEGNAAYHRAQALAQEILPQVRLPLSTGGPATGDHRWGGQKTRASHATTQGPFSQIYKINRLWQFCFHSAI</sequence>
<dbReference type="Ensembl" id="ENSOART00020007988.2">
    <property type="protein sequence ID" value="ENSOARP00020006614.2"/>
    <property type="gene ID" value="ENSOARG00020005192.2"/>
</dbReference>
<reference evidence="1" key="3">
    <citation type="submission" date="2025-09" db="UniProtKB">
        <authorList>
            <consortium name="Ensembl"/>
        </authorList>
    </citation>
    <scope>IDENTIFICATION</scope>
</reference>